<evidence type="ECO:0000256" key="12">
    <source>
        <dbReference type="ARBA" id="ARBA00023251"/>
    </source>
</evidence>
<comment type="caution">
    <text evidence="15">The sequence shown here is derived from an EMBL/GenBank/DDBJ whole genome shotgun (WGS) entry which is preliminary data.</text>
</comment>
<dbReference type="InterPro" id="IPR050855">
    <property type="entry name" value="NDM-1-like"/>
</dbReference>
<evidence type="ECO:0000256" key="6">
    <source>
        <dbReference type="ARBA" id="ARBA00012865"/>
    </source>
</evidence>
<proteinExistence type="inferred from homology"/>
<dbReference type="InterPro" id="IPR058199">
    <property type="entry name" value="BlaB//VIM/IMP-1"/>
</dbReference>
<dbReference type="GO" id="GO:0008800">
    <property type="term" value="F:beta-lactamase activity"/>
    <property type="evidence" value="ECO:0007669"/>
    <property type="project" value="UniProtKB-EC"/>
</dbReference>
<comment type="cofactor">
    <cofactor evidence="2">
        <name>Zn(2+)</name>
        <dbReference type="ChEBI" id="CHEBI:29105"/>
    </cofactor>
</comment>
<feature type="domain" description="Metallo-beta-lactamase" evidence="14">
    <location>
        <begin position="78"/>
        <end position="249"/>
    </location>
</feature>
<dbReference type="RefSeq" id="WP_199598303.1">
    <property type="nucleotide sequence ID" value="NZ_JAEHJZ010000013.1"/>
</dbReference>
<keyword evidence="12" id="KW-0046">Antibiotic resistance</keyword>
<comment type="subcellular location">
    <subcellularLocation>
        <location evidence="3">Periplasm</location>
    </subcellularLocation>
</comment>
<dbReference type="Gene3D" id="3.60.15.10">
    <property type="entry name" value="Ribonuclease Z/Hydroxyacylglutathione hydrolase-like"/>
    <property type="match status" value="1"/>
</dbReference>
<reference evidence="15 16" key="1">
    <citation type="submission" date="2020-09" db="EMBL/GenBank/DDBJ databases">
        <title>Draft genome of Gelidibacter salicanalis PAMC21136.</title>
        <authorList>
            <person name="Park H."/>
        </authorList>
    </citation>
    <scope>NUCLEOTIDE SEQUENCE [LARGE SCALE GENOMIC DNA]</scope>
    <source>
        <strain evidence="15 16">PAMC21136</strain>
    </source>
</reference>
<gene>
    <name evidence="15" type="primary">bla</name>
    <name evidence="15" type="ORF">JEM65_07350</name>
</gene>
<evidence type="ECO:0000256" key="3">
    <source>
        <dbReference type="ARBA" id="ARBA00004418"/>
    </source>
</evidence>
<keyword evidence="10 15" id="KW-0378">Hydrolase</keyword>
<dbReference type="PANTHER" id="PTHR42951:SF4">
    <property type="entry name" value="ACYL-COENZYME A THIOESTERASE MBLAC2"/>
    <property type="match status" value="1"/>
</dbReference>
<feature type="chain" id="PRO_5036691208" description="beta-lactamase" evidence="13">
    <location>
        <begin position="20"/>
        <end position="266"/>
    </location>
</feature>
<keyword evidence="8 13" id="KW-0732">Signal</keyword>
<dbReference type="EC" id="3.5.2.6" evidence="6"/>
<evidence type="ECO:0000259" key="14">
    <source>
        <dbReference type="SMART" id="SM00849"/>
    </source>
</evidence>
<feature type="signal peptide" evidence="13">
    <location>
        <begin position="1"/>
        <end position="19"/>
    </location>
</feature>
<evidence type="ECO:0000256" key="13">
    <source>
        <dbReference type="SAM" id="SignalP"/>
    </source>
</evidence>
<keyword evidence="11" id="KW-0862">Zinc</keyword>
<organism evidence="15 16">
    <name type="scientific">Gelidibacter salicanalis</name>
    <dbReference type="NCBI Taxonomy" id="291193"/>
    <lineage>
        <taxon>Bacteria</taxon>
        <taxon>Pseudomonadati</taxon>
        <taxon>Bacteroidota</taxon>
        <taxon>Flavobacteriia</taxon>
        <taxon>Flavobacteriales</taxon>
        <taxon>Flavobacteriaceae</taxon>
        <taxon>Gelidibacter</taxon>
    </lineage>
</organism>
<keyword evidence="16" id="KW-1185">Reference proteome</keyword>
<accession>A0A934KND1</accession>
<dbReference type="SMART" id="SM00849">
    <property type="entry name" value="Lactamase_B"/>
    <property type="match status" value="1"/>
</dbReference>
<evidence type="ECO:0000256" key="11">
    <source>
        <dbReference type="ARBA" id="ARBA00022833"/>
    </source>
</evidence>
<dbReference type="PROSITE" id="PS51257">
    <property type="entry name" value="PROKAR_LIPOPROTEIN"/>
    <property type="match status" value="1"/>
</dbReference>
<dbReference type="PANTHER" id="PTHR42951">
    <property type="entry name" value="METALLO-BETA-LACTAMASE DOMAIN-CONTAINING"/>
    <property type="match status" value="1"/>
</dbReference>
<dbReference type="GO" id="GO:0017001">
    <property type="term" value="P:antibiotic catabolic process"/>
    <property type="evidence" value="ECO:0007669"/>
    <property type="project" value="UniProtKB-ARBA"/>
</dbReference>
<dbReference type="AlphaFoldDB" id="A0A934KND1"/>
<protein>
    <recommendedName>
        <fullName evidence="6">beta-lactamase</fullName>
        <ecNumber evidence="6">3.5.2.6</ecNumber>
    </recommendedName>
</protein>
<dbReference type="InterPro" id="IPR036866">
    <property type="entry name" value="RibonucZ/Hydroxyglut_hydro"/>
</dbReference>
<dbReference type="Proteomes" id="UP000662373">
    <property type="component" value="Unassembled WGS sequence"/>
</dbReference>
<evidence type="ECO:0000256" key="2">
    <source>
        <dbReference type="ARBA" id="ARBA00001947"/>
    </source>
</evidence>
<sequence length="266" mass="29941">MKILLAFSLLLGLTFISCKKSSSNHNQTNQETKKEITNKPLTDSLIVYQTENLIVNRLSNHIYEHISYLNTDDFGKATCNGMLVINENKGIVFDTPTDDKSSLELINFVTNVLKSEIIGLIPTHFHKDCVGGITEFENHNIQTYASKQTIELLKTNGQEFSEPIKDFDNSLTLDIGNKKVYAEYFGEGHTKDNVVGYFPEDKAVFGGCLIKEIDASKGYLGDANIKEWSETVERVKLKYPNAKIVIPGHGKWGGTELFDYTIKLFE</sequence>
<dbReference type="Pfam" id="PF00753">
    <property type="entry name" value="Lactamase_B"/>
    <property type="match status" value="1"/>
</dbReference>
<keyword evidence="9" id="KW-0574">Periplasm</keyword>
<evidence type="ECO:0000256" key="4">
    <source>
        <dbReference type="ARBA" id="ARBA00005250"/>
    </source>
</evidence>
<comment type="similarity">
    <text evidence="4">Belongs to the metallo-beta-lactamase superfamily. Class-B beta-lactamase family.</text>
</comment>
<comment type="subunit">
    <text evidence="5">Monomer.</text>
</comment>
<evidence type="ECO:0000313" key="15">
    <source>
        <dbReference type="EMBL" id="MBJ7880464.1"/>
    </source>
</evidence>
<evidence type="ECO:0000256" key="1">
    <source>
        <dbReference type="ARBA" id="ARBA00001526"/>
    </source>
</evidence>
<dbReference type="InterPro" id="IPR001279">
    <property type="entry name" value="Metallo-B-lactamas"/>
</dbReference>
<name>A0A934KND1_9FLAO</name>
<keyword evidence="7" id="KW-0479">Metal-binding</keyword>
<evidence type="ECO:0000256" key="7">
    <source>
        <dbReference type="ARBA" id="ARBA00022723"/>
    </source>
</evidence>
<evidence type="ECO:0000256" key="10">
    <source>
        <dbReference type="ARBA" id="ARBA00022801"/>
    </source>
</evidence>
<evidence type="ECO:0000313" key="16">
    <source>
        <dbReference type="Proteomes" id="UP000662373"/>
    </source>
</evidence>
<dbReference type="CDD" id="cd16302">
    <property type="entry name" value="CcrA-like_MBL-B1"/>
    <property type="match status" value="1"/>
</dbReference>
<dbReference type="NCBIfam" id="NF033088">
    <property type="entry name" value="bla_subclass_B1"/>
    <property type="match status" value="1"/>
</dbReference>
<evidence type="ECO:0000256" key="5">
    <source>
        <dbReference type="ARBA" id="ARBA00011245"/>
    </source>
</evidence>
<dbReference type="EMBL" id="JAEHJZ010000013">
    <property type="protein sequence ID" value="MBJ7880464.1"/>
    <property type="molecule type" value="Genomic_DNA"/>
</dbReference>
<comment type="catalytic activity">
    <reaction evidence="1">
        <text>a beta-lactam + H2O = a substituted beta-amino acid</text>
        <dbReference type="Rhea" id="RHEA:20401"/>
        <dbReference type="ChEBI" id="CHEBI:15377"/>
        <dbReference type="ChEBI" id="CHEBI:35627"/>
        <dbReference type="ChEBI" id="CHEBI:140347"/>
        <dbReference type="EC" id="3.5.2.6"/>
    </reaction>
</comment>
<evidence type="ECO:0000256" key="8">
    <source>
        <dbReference type="ARBA" id="ARBA00022729"/>
    </source>
</evidence>
<dbReference type="SUPFAM" id="SSF56281">
    <property type="entry name" value="Metallo-hydrolase/oxidoreductase"/>
    <property type="match status" value="1"/>
</dbReference>
<evidence type="ECO:0000256" key="9">
    <source>
        <dbReference type="ARBA" id="ARBA00022764"/>
    </source>
</evidence>